<keyword evidence="10" id="KW-0243">Dynein</keyword>
<evidence type="ECO:0000256" key="12">
    <source>
        <dbReference type="ARBA" id="ARBA00023212"/>
    </source>
</evidence>
<sequence length="1435" mass="163039">MSTAQPKLGQRVQVAGKNQLSGRVAYVGRTTFAGGQWFGIVLDEPRGKNNGTVHGSTYFKCAPNCGLFVRAQQLQLLLGSGPVDELKRKQDNNRTTESMQRETNKLKLAHSRQRSSRQTAAAAAAAEEQREASSSAERLSRRPPENATFTMTTSKTWITSTQLQPQAPPKEPDPEQEPEPVPVPAPLVKQQRAMQPETSTSTQIGQQKKETQSKAAEAQAQCQEEAQAQTKTQIKDQDKAQAHAKSQTRAKAQAQAQAQPQAEALSQAQTQDETQSQEQAQAQAQDQAKSQIRANAQPQSQAQSQEQAQAQAKTQTQSQAQSQLQAQSQSQSQSQPQSQSQATPAQFERAAAQSSVLTPPAMTCNQRRSTSYTQLRPTRISQPKPTTAQAQSTTAQLTLAMPVPLALAPKRSKTSMSPTSSVKRMAPAAFVEAGFLEILRPQFTPGPALRTPSTVAPPMESAELRQLREELQLLRVQRSEDKLKLLELERIKIHNEQLLEFKSQIMTQQVLLQRELQRCRHEQRESLELTAKYKRELDDVADSVELLTLDKEMAEERLETLQMELEALQERNDELSLDLEILRAEQEQDHNEDQCLEKTEKQSTNTTTLQSTGEFLRLEQYNQRLRETVVRLRDTLAHEKQLAQRTHKELETKHSEINELKSIKELQSRRVDQMEMQLMDLKEQVDASLGAESMVTQLATLKLELEERVKLLEDEVSELEALEQIQEQLIESNQELESDLRDEIDKLSGQVKSLEQQKNAAVESLYDRDVTILKFRDLVRQLQEQLQLKSDGGNLSIEDFSSANESQQEETSQQSLADYQHIFSVSKAYGRALEQQLKAVELRLERQHLEHVLAFVPEQFLLRGGEHDVVLVMLLLERMNDKLEIVCQAINEKFPNACEFGRDAIFEGYSVQRYIFRAQCIYLLKSLQLVLQQFRYGLNHCDYELCTHAAIYRMDLEVQEQQLDEFVRLLKTGQLDEHTNCEPIRRVLHYINGLHQNLMPPQTLVDLLDEQQLYGALIEVYEAGMDSVNANAGMLHTIIQLGDEQTASFHCMQLLMEHSCAAKQKLKKLQRKLGSNKTAAAWTGMQCARYQRILEANEALGALISMLGVSAREATKESNGGIAHEKLWRILSLNYSKYAPAQETEQRELDAYSQRCMQLLEEQLEELCALLEPRDVNTEYVRHSSSNTLQQRAAQIRRHYEDVKSLELAVAERDKELKALKYSAKLKQQDYSELQVRKEMAEKQVHRFTHDYCQTLTQMAEGLEQLEQAMLSKEAAMQHALNTLNDKLSALELAQQHCQQQQQVDSACVSSSTRICNRELNMMHQALRQERALRVQLQDNALCKSFAALEPLHVPQLEQNGELARLEAQLRRLKNQWLLAHLDLGPAGHERRSQIKLQASRLLRHIFQAYCTQNPHRAAPTDFGLFISDDLRRVL</sequence>
<feature type="compositionally biased region" description="Low complexity" evidence="15">
    <location>
        <begin position="386"/>
        <end position="396"/>
    </location>
</feature>
<keyword evidence="7" id="KW-0132">Cell division</keyword>
<protein>
    <recommendedName>
        <fullName evidence="5">Dynactin subunit 1</fullName>
    </recommendedName>
</protein>
<feature type="region of interest" description="Disordered" evidence="15">
    <location>
        <begin position="588"/>
        <end position="609"/>
    </location>
</feature>
<feature type="coiled-coil region" evidence="14">
    <location>
        <begin position="622"/>
        <end position="764"/>
    </location>
</feature>
<feature type="region of interest" description="Disordered" evidence="15">
    <location>
        <begin position="85"/>
        <end position="396"/>
    </location>
</feature>
<feature type="compositionally biased region" description="Low complexity" evidence="15">
    <location>
        <begin position="215"/>
        <end position="229"/>
    </location>
</feature>
<evidence type="ECO:0000256" key="3">
    <source>
        <dbReference type="ARBA" id="ARBA00004544"/>
    </source>
</evidence>
<dbReference type="SUPFAM" id="SSF74924">
    <property type="entry name" value="Cap-Gly domain"/>
    <property type="match status" value="1"/>
</dbReference>
<feature type="compositionally biased region" description="Basic and acidic residues" evidence="15">
    <location>
        <begin position="85"/>
        <end position="105"/>
    </location>
</feature>
<accession>A0A484BBU8</accession>
<dbReference type="GO" id="GO:0005814">
    <property type="term" value="C:centriole"/>
    <property type="evidence" value="ECO:0007669"/>
    <property type="project" value="UniProtKB-SubCell"/>
</dbReference>
<keyword evidence="8" id="KW-0493">Microtubule</keyword>
<reference evidence="17 18" key="1">
    <citation type="journal article" date="2019" name="J. Hered.">
        <title>An Improved Genome Assembly for Drosophila navojoa, the Basal Species in the mojavensis Cluster.</title>
        <authorList>
            <person name="Vanderlinde T."/>
            <person name="Dupim E.G."/>
            <person name="Nazario-Yepiz N.O."/>
            <person name="Carvalho A.B."/>
        </authorList>
    </citation>
    <scope>NUCLEOTIDE SEQUENCE [LARGE SCALE GENOMIC DNA]</scope>
    <source>
        <strain evidence="17">Navoj_Jal97</strain>
        <tissue evidence="17">Whole organism</tissue>
    </source>
</reference>
<dbReference type="GO" id="GO:0000132">
    <property type="term" value="P:establishment of mitotic spindle orientation"/>
    <property type="evidence" value="ECO:0007669"/>
    <property type="project" value="TreeGrafter"/>
</dbReference>
<feature type="coiled-coil region" evidence="14">
    <location>
        <begin position="1224"/>
        <end position="1301"/>
    </location>
</feature>
<dbReference type="InterPro" id="IPR036859">
    <property type="entry name" value="CAP-Gly_dom_sf"/>
</dbReference>
<keyword evidence="11 14" id="KW-0175">Coiled coil</keyword>
<evidence type="ECO:0000256" key="14">
    <source>
        <dbReference type="SAM" id="Coils"/>
    </source>
</evidence>
<evidence type="ECO:0000256" key="9">
    <source>
        <dbReference type="ARBA" id="ARBA00022776"/>
    </source>
</evidence>
<dbReference type="SMART" id="SM01052">
    <property type="entry name" value="CAP_GLY"/>
    <property type="match status" value="1"/>
</dbReference>
<dbReference type="STRING" id="7232.A0A484BBU8"/>
<evidence type="ECO:0000313" key="17">
    <source>
        <dbReference type="EMBL" id="TDG45245.1"/>
    </source>
</evidence>
<dbReference type="InterPro" id="IPR000938">
    <property type="entry name" value="CAP-Gly_domain"/>
</dbReference>
<dbReference type="GO" id="GO:0005819">
    <property type="term" value="C:spindle"/>
    <property type="evidence" value="ECO:0007669"/>
    <property type="project" value="UniProtKB-SubCell"/>
</dbReference>
<feature type="compositionally biased region" description="Low complexity" evidence="15">
    <location>
        <begin position="148"/>
        <end position="161"/>
    </location>
</feature>
<feature type="compositionally biased region" description="Polar residues" evidence="15">
    <location>
        <begin position="352"/>
        <end position="385"/>
    </location>
</feature>
<evidence type="ECO:0000256" key="5">
    <source>
        <dbReference type="ARBA" id="ARBA00016574"/>
    </source>
</evidence>
<evidence type="ECO:0000313" key="18">
    <source>
        <dbReference type="Proteomes" id="UP000295192"/>
    </source>
</evidence>
<keyword evidence="18" id="KW-1185">Reference proteome</keyword>
<comment type="subcellular location">
    <subcellularLocation>
        <location evidence="3">Cytoplasm</location>
        <location evidence="3">Cell cortex</location>
    </subcellularLocation>
    <subcellularLocation>
        <location evidence="1">Cytoplasm</location>
        <location evidence="1">Cytoskeleton</location>
        <location evidence="1">Microtubule organizing center</location>
        <location evidence="1">Centrosome</location>
        <location evidence="1">Centriole</location>
    </subcellularLocation>
    <subcellularLocation>
        <location evidence="2">Cytoplasm</location>
        <location evidence="2">Cytoskeleton</location>
        <location evidence="2">Spindle</location>
    </subcellularLocation>
</comment>
<dbReference type="InterPro" id="IPR022157">
    <property type="entry name" value="Dynactin"/>
</dbReference>
<dbReference type="PANTHER" id="PTHR18916:SF6">
    <property type="entry name" value="DYNACTIN SUBUNIT 1"/>
    <property type="match status" value="1"/>
</dbReference>
<evidence type="ECO:0000256" key="7">
    <source>
        <dbReference type="ARBA" id="ARBA00022618"/>
    </source>
</evidence>
<evidence type="ECO:0000256" key="13">
    <source>
        <dbReference type="ARBA" id="ARBA00023306"/>
    </source>
</evidence>
<evidence type="ECO:0000259" key="16">
    <source>
        <dbReference type="PROSITE" id="PS50245"/>
    </source>
</evidence>
<feature type="domain" description="CAP-Gly" evidence="16">
    <location>
        <begin position="28"/>
        <end position="70"/>
    </location>
</feature>
<keyword evidence="6" id="KW-0963">Cytoplasm</keyword>
<feature type="compositionally biased region" description="Low complexity" evidence="15">
    <location>
        <begin position="116"/>
        <end position="137"/>
    </location>
</feature>
<evidence type="ECO:0000256" key="15">
    <source>
        <dbReference type="SAM" id="MobiDB-lite"/>
    </source>
</evidence>
<comment type="caution">
    <text evidence="17">The sequence shown here is derived from an EMBL/GenBank/DDBJ whole genome shotgun (WGS) entry which is preliminary data.</text>
</comment>
<gene>
    <name evidence="17" type="ORF">AWZ03_008307</name>
</gene>
<feature type="compositionally biased region" description="Polar residues" evidence="15">
    <location>
        <begin position="192"/>
        <end position="206"/>
    </location>
</feature>
<evidence type="ECO:0000256" key="11">
    <source>
        <dbReference type="ARBA" id="ARBA00023054"/>
    </source>
</evidence>
<evidence type="ECO:0000256" key="8">
    <source>
        <dbReference type="ARBA" id="ARBA00022701"/>
    </source>
</evidence>
<keyword evidence="9" id="KW-0498">Mitosis</keyword>
<dbReference type="EMBL" id="LSRL02000082">
    <property type="protein sequence ID" value="TDG45245.1"/>
    <property type="molecule type" value="Genomic_DNA"/>
</dbReference>
<feature type="compositionally biased region" description="Low complexity" evidence="15">
    <location>
        <begin position="296"/>
        <end position="346"/>
    </location>
</feature>
<organism evidence="17 18">
    <name type="scientific">Drosophila navojoa</name>
    <name type="common">Fruit fly</name>
    <dbReference type="NCBI Taxonomy" id="7232"/>
    <lineage>
        <taxon>Eukaryota</taxon>
        <taxon>Metazoa</taxon>
        <taxon>Ecdysozoa</taxon>
        <taxon>Arthropoda</taxon>
        <taxon>Hexapoda</taxon>
        <taxon>Insecta</taxon>
        <taxon>Pterygota</taxon>
        <taxon>Neoptera</taxon>
        <taxon>Endopterygota</taxon>
        <taxon>Diptera</taxon>
        <taxon>Brachycera</taxon>
        <taxon>Muscomorpha</taxon>
        <taxon>Ephydroidea</taxon>
        <taxon>Drosophilidae</taxon>
        <taxon>Drosophila</taxon>
    </lineage>
</organism>
<evidence type="ECO:0000256" key="1">
    <source>
        <dbReference type="ARBA" id="ARBA00004114"/>
    </source>
</evidence>
<dbReference type="Proteomes" id="UP000295192">
    <property type="component" value="Unassembled WGS sequence"/>
</dbReference>
<comment type="similarity">
    <text evidence="4">Belongs to the dynactin 150 kDa subunit family.</text>
</comment>
<dbReference type="OMA" id="TASFHCM"/>
<feature type="compositionally biased region" description="Basic and acidic residues" evidence="15">
    <location>
        <begin position="588"/>
        <end position="601"/>
    </location>
</feature>
<evidence type="ECO:0000256" key="4">
    <source>
        <dbReference type="ARBA" id="ARBA00011010"/>
    </source>
</evidence>
<dbReference type="Gene3D" id="2.30.30.190">
    <property type="entry name" value="CAP Gly-rich-like domain"/>
    <property type="match status" value="1"/>
</dbReference>
<feature type="coiled-coil region" evidence="14">
    <location>
        <begin position="544"/>
        <end position="585"/>
    </location>
</feature>
<feature type="coiled-coil region" evidence="14">
    <location>
        <begin position="464"/>
        <end position="496"/>
    </location>
</feature>
<dbReference type="OrthoDB" id="2130750at2759"/>
<dbReference type="PANTHER" id="PTHR18916">
    <property type="entry name" value="DYNACTIN 1-RELATED MICROTUBULE-BINDING"/>
    <property type="match status" value="1"/>
</dbReference>
<keyword evidence="13" id="KW-0131">Cell cycle</keyword>
<dbReference type="GO" id="GO:0005874">
    <property type="term" value="C:microtubule"/>
    <property type="evidence" value="ECO:0007669"/>
    <property type="project" value="UniProtKB-KW"/>
</dbReference>
<name>A0A484BBU8_DRONA</name>
<dbReference type="GO" id="GO:0051286">
    <property type="term" value="C:cell tip"/>
    <property type="evidence" value="ECO:0007669"/>
    <property type="project" value="TreeGrafter"/>
</dbReference>
<dbReference type="Pfam" id="PF12455">
    <property type="entry name" value="Dynactin"/>
    <property type="match status" value="1"/>
</dbReference>
<keyword evidence="12" id="KW-0206">Cytoskeleton</keyword>
<proteinExistence type="inferred from homology"/>
<feature type="compositionally biased region" description="Low complexity" evidence="15">
    <location>
        <begin position="247"/>
        <end position="288"/>
    </location>
</feature>
<dbReference type="PROSITE" id="PS50245">
    <property type="entry name" value="CAP_GLY_2"/>
    <property type="match status" value="1"/>
</dbReference>
<dbReference type="Pfam" id="PF01302">
    <property type="entry name" value="CAP_GLY"/>
    <property type="match status" value="1"/>
</dbReference>
<dbReference type="PROSITE" id="PS00845">
    <property type="entry name" value="CAP_GLY_1"/>
    <property type="match status" value="1"/>
</dbReference>
<evidence type="ECO:0000256" key="2">
    <source>
        <dbReference type="ARBA" id="ARBA00004186"/>
    </source>
</evidence>
<evidence type="ECO:0000256" key="6">
    <source>
        <dbReference type="ARBA" id="ARBA00022490"/>
    </source>
</evidence>
<dbReference type="GO" id="GO:0051301">
    <property type="term" value="P:cell division"/>
    <property type="evidence" value="ECO:0007669"/>
    <property type="project" value="UniProtKB-KW"/>
</dbReference>
<evidence type="ECO:0000256" key="10">
    <source>
        <dbReference type="ARBA" id="ARBA00023017"/>
    </source>
</evidence>
<dbReference type="GO" id="GO:0030286">
    <property type="term" value="C:dynein complex"/>
    <property type="evidence" value="ECO:0007669"/>
    <property type="project" value="UniProtKB-KW"/>
</dbReference>